<accession>A0ABT8Y7S5</accession>
<gene>
    <name evidence="1" type="ORF">Q4F19_05295</name>
</gene>
<dbReference type="Proteomes" id="UP001169764">
    <property type="component" value="Unassembled WGS sequence"/>
</dbReference>
<protein>
    <submittedName>
        <fullName evidence="1">Uncharacterized protein</fullName>
    </submittedName>
</protein>
<dbReference type="RefSeq" id="WP_303540488.1">
    <property type="nucleotide sequence ID" value="NZ_JAUOTP010000002.1"/>
</dbReference>
<evidence type="ECO:0000313" key="2">
    <source>
        <dbReference type="Proteomes" id="UP001169764"/>
    </source>
</evidence>
<proteinExistence type="predicted"/>
<evidence type="ECO:0000313" key="1">
    <source>
        <dbReference type="EMBL" id="MDO6413789.1"/>
    </source>
</evidence>
<reference evidence="1" key="1">
    <citation type="submission" date="2023-07" db="EMBL/GenBank/DDBJ databases">
        <authorList>
            <person name="Kim M."/>
        </authorList>
    </citation>
    <scope>NUCLEOTIDE SEQUENCE</scope>
    <source>
        <strain evidence="1">BIUV-7</strain>
    </source>
</reference>
<organism evidence="1 2">
    <name type="scientific">Sphingomonas natans</name>
    <dbReference type="NCBI Taxonomy" id="3063330"/>
    <lineage>
        <taxon>Bacteria</taxon>
        <taxon>Pseudomonadati</taxon>
        <taxon>Pseudomonadota</taxon>
        <taxon>Alphaproteobacteria</taxon>
        <taxon>Sphingomonadales</taxon>
        <taxon>Sphingomonadaceae</taxon>
        <taxon>Sphingomonas</taxon>
    </lineage>
</organism>
<dbReference type="EMBL" id="JAUOTP010000002">
    <property type="protein sequence ID" value="MDO6413789.1"/>
    <property type="molecule type" value="Genomic_DNA"/>
</dbReference>
<name>A0ABT8Y7S5_9SPHN</name>
<sequence>MGKRTIVRSRRAPSRTPVRWSAEREALFLETLGQTANIREASKASGLSSGSVYRKRTTSDAFRAGWAAALSEGYVRLEAELLDRALNGVS</sequence>
<comment type="caution">
    <text evidence="1">The sequence shown here is derived from an EMBL/GenBank/DDBJ whole genome shotgun (WGS) entry which is preliminary data.</text>
</comment>
<keyword evidence="2" id="KW-1185">Reference proteome</keyword>